<keyword evidence="1" id="KW-0732">Signal</keyword>
<evidence type="ECO:0000313" key="3">
    <source>
        <dbReference type="Proteomes" id="UP000326659"/>
    </source>
</evidence>
<dbReference type="PROSITE" id="PS51257">
    <property type="entry name" value="PROKAR_LIPOPROTEIN"/>
    <property type="match status" value="1"/>
</dbReference>
<dbReference type="AlphaFoldDB" id="A0A9X7R686"/>
<protein>
    <recommendedName>
        <fullName evidence="4">Lipoprotein</fullName>
    </recommendedName>
</protein>
<dbReference type="OrthoDB" id="6901574at2"/>
<dbReference type="KEGG" id="pden:F1C79_18820"/>
<dbReference type="RefSeq" id="WP_081516340.1">
    <property type="nucleotide sequence ID" value="NZ_CP043626.1"/>
</dbReference>
<reference evidence="2 3" key="1">
    <citation type="submission" date="2019-09" db="EMBL/GenBank/DDBJ databases">
        <title>Prosopis cineraria nodule microbiome.</title>
        <authorList>
            <person name="Chaluvadi S.R."/>
            <person name="Ali R."/>
            <person name="Wang X."/>
        </authorList>
    </citation>
    <scope>NUCLEOTIDE SEQUENCE [LARGE SCALE GENOMIC DNA]</scope>
    <source>
        <strain evidence="2 3">BG1</strain>
    </source>
</reference>
<gene>
    <name evidence="2" type="ORF">F1C79_18820</name>
</gene>
<organism evidence="2 3">
    <name type="scientific">Pseudomonas denitrificans</name>
    <dbReference type="NCBI Taxonomy" id="43306"/>
    <lineage>
        <taxon>Bacteria</taxon>
        <taxon>Pseudomonadati</taxon>
        <taxon>Pseudomonadota</taxon>
        <taxon>Gammaproteobacteria</taxon>
        <taxon>Pseudomonadales</taxon>
        <taxon>Pseudomonadaceae</taxon>
        <taxon>Halopseudomonas</taxon>
    </lineage>
</organism>
<dbReference type="EMBL" id="CP043626">
    <property type="protein sequence ID" value="QEY73495.1"/>
    <property type="molecule type" value="Genomic_DNA"/>
</dbReference>
<name>A0A9X7R686_PSEDE</name>
<sequence length="118" mass="12358">MHLRPAVAAIFPNGLPSLPAVALLACASLSGCMTDQQFIAQNQSAAINTALSRARFELDCPGATATVLSSKVTQFAYANNRTEYTIGARGCGRQAVYIAFCLTPDSCTAVSDTARLAQ</sequence>
<keyword evidence="3" id="KW-1185">Reference proteome</keyword>
<dbReference type="Proteomes" id="UP000326659">
    <property type="component" value="Chromosome"/>
</dbReference>
<evidence type="ECO:0008006" key="4">
    <source>
        <dbReference type="Google" id="ProtNLM"/>
    </source>
</evidence>
<feature type="signal peptide" evidence="1">
    <location>
        <begin position="1"/>
        <end position="22"/>
    </location>
</feature>
<accession>A0A9X7R686</accession>
<proteinExistence type="predicted"/>
<evidence type="ECO:0000256" key="1">
    <source>
        <dbReference type="SAM" id="SignalP"/>
    </source>
</evidence>
<evidence type="ECO:0000313" key="2">
    <source>
        <dbReference type="EMBL" id="QEY73495.1"/>
    </source>
</evidence>
<feature type="chain" id="PRO_5040718381" description="Lipoprotein" evidence="1">
    <location>
        <begin position="23"/>
        <end position="118"/>
    </location>
</feature>